<accession>A0A0F9X103</accession>
<dbReference type="Gene3D" id="3.20.20.370">
    <property type="entry name" value="Glycoside hydrolase/deacetylase"/>
    <property type="match status" value="1"/>
</dbReference>
<dbReference type="GO" id="GO:0005975">
    <property type="term" value="P:carbohydrate metabolic process"/>
    <property type="evidence" value="ECO:0007669"/>
    <property type="project" value="InterPro"/>
</dbReference>
<evidence type="ECO:0000313" key="2">
    <source>
        <dbReference type="EMBL" id="KKN92436.1"/>
    </source>
</evidence>
<organism evidence="2">
    <name type="scientific">marine sediment metagenome</name>
    <dbReference type="NCBI Taxonomy" id="412755"/>
    <lineage>
        <taxon>unclassified sequences</taxon>
        <taxon>metagenomes</taxon>
        <taxon>ecological metagenomes</taxon>
    </lineage>
</organism>
<reference evidence="2" key="1">
    <citation type="journal article" date="2015" name="Nature">
        <title>Complex archaea that bridge the gap between prokaryotes and eukaryotes.</title>
        <authorList>
            <person name="Spang A."/>
            <person name="Saw J.H."/>
            <person name="Jorgensen S.L."/>
            <person name="Zaremba-Niedzwiedzka K."/>
            <person name="Martijn J."/>
            <person name="Lind A.E."/>
            <person name="van Eijk R."/>
            <person name="Schleper C."/>
            <person name="Guy L."/>
            <person name="Ettema T.J."/>
        </authorList>
    </citation>
    <scope>NUCLEOTIDE SEQUENCE</scope>
</reference>
<feature type="domain" description="NodB homology" evidence="1">
    <location>
        <begin position="56"/>
        <end position="134"/>
    </location>
</feature>
<dbReference type="InterPro" id="IPR011330">
    <property type="entry name" value="Glyco_hydro/deAcase_b/a-brl"/>
</dbReference>
<proteinExistence type="predicted"/>
<gene>
    <name evidence="2" type="ORF">LCGC14_0209270</name>
</gene>
<dbReference type="AlphaFoldDB" id="A0A0F9X103"/>
<dbReference type="SUPFAM" id="SSF88713">
    <property type="entry name" value="Glycoside hydrolase/deacetylase"/>
    <property type="match status" value="1"/>
</dbReference>
<comment type="caution">
    <text evidence="2">The sequence shown here is derived from an EMBL/GenBank/DDBJ whole genome shotgun (WGS) entry which is preliminary data.</text>
</comment>
<evidence type="ECO:0000259" key="1">
    <source>
        <dbReference type="Pfam" id="PF01522"/>
    </source>
</evidence>
<sequence length="206" mass="23672">MIRVRDDDVLLSSSSKGDEFTKFQMVHNWICEVPDRLIHVPTILVTEIQEFPKCIEYIREEAAEGRMAPEIHGLKHHDYAALTSAEIVLELDECQEWIYKNLGCTPHKFYSPWGAGADERGAHIKGAAKSLGLELVTCESIHKMDGRYGVVQALLDGKDISYLEDDEIFLHWWQNVTRLKRIIEVIKFGSWESARAANKKLFKEEK</sequence>
<dbReference type="GO" id="GO:0016810">
    <property type="term" value="F:hydrolase activity, acting on carbon-nitrogen (but not peptide) bonds"/>
    <property type="evidence" value="ECO:0007669"/>
    <property type="project" value="InterPro"/>
</dbReference>
<protein>
    <recommendedName>
        <fullName evidence="1">NodB homology domain-containing protein</fullName>
    </recommendedName>
</protein>
<dbReference type="InterPro" id="IPR002509">
    <property type="entry name" value="NODB_dom"/>
</dbReference>
<dbReference type="Pfam" id="PF01522">
    <property type="entry name" value="Polysacc_deac_1"/>
    <property type="match status" value="1"/>
</dbReference>
<name>A0A0F9X103_9ZZZZ</name>
<dbReference type="EMBL" id="LAZR01000095">
    <property type="protein sequence ID" value="KKN92436.1"/>
    <property type="molecule type" value="Genomic_DNA"/>
</dbReference>